<name>A0A8J5MN54_HOMAM</name>
<dbReference type="EMBL" id="JAHLQT010037514">
    <property type="protein sequence ID" value="KAG7157385.1"/>
    <property type="molecule type" value="Genomic_DNA"/>
</dbReference>
<evidence type="ECO:0000313" key="1">
    <source>
        <dbReference type="EMBL" id="KAG7157385.1"/>
    </source>
</evidence>
<comment type="caution">
    <text evidence="1">The sequence shown here is derived from an EMBL/GenBank/DDBJ whole genome shotgun (WGS) entry which is preliminary data.</text>
</comment>
<accession>A0A8J5MN54</accession>
<gene>
    <name evidence="1" type="ORF">Hamer_G005808</name>
</gene>
<evidence type="ECO:0000313" key="2">
    <source>
        <dbReference type="Proteomes" id="UP000747542"/>
    </source>
</evidence>
<reference evidence="1" key="1">
    <citation type="journal article" date="2021" name="Sci. Adv.">
        <title>The American lobster genome reveals insights on longevity, neural, and immune adaptations.</title>
        <authorList>
            <person name="Polinski J.M."/>
            <person name="Zimin A.V."/>
            <person name="Clark K.F."/>
            <person name="Kohn A.B."/>
            <person name="Sadowski N."/>
            <person name="Timp W."/>
            <person name="Ptitsyn A."/>
            <person name="Khanna P."/>
            <person name="Romanova D.Y."/>
            <person name="Williams P."/>
            <person name="Greenwood S.J."/>
            <person name="Moroz L.L."/>
            <person name="Walt D.R."/>
            <person name="Bodnar A.G."/>
        </authorList>
    </citation>
    <scope>NUCLEOTIDE SEQUENCE</scope>
    <source>
        <strain evidence="1">GMGI-L3</strain>
    </source>
</reference>
<organism evidence="1 2">
    <name type="scientific">Homarus americanus</name>
    <name type="common">American lobster</name>
    <dbReference type="NCBI Taxonomy" id="6706"/>
    <lineage>
        <taxon>Eukaryota</taxon>
        <taxon>Metazoa</taxon>
        <taxon>Ecdysozoa</taxon>
        <taxon>Arthropoda</taxon>
        <taxon>Crustacea</taxon>
        <taxon>Multicrustacea</taxon>
        <taxon>Malacostraca</taxon>
        <taxon>Eumalacostraca</taxon>
        <taxon>Eucarida</taxon>
        <taxon>Decapoda</taxon>
        <taxon>Pleocyemata</taxon>
        <taxon>Astacidea</taxon>
        <taxon>Nephropoidea</taxon>
        <taxon>Nephropidae</taxon>
        <taxon>Homarus</taxon>
    </lineage>
</organism>
<dbReference type="AlphaFoldDB" id="A0A8J5MN54"/>
<dbReference type="Proteomes" id="UP000747542">
    <property type="component" value="Unassembled WGS sequence"/>
</dbReference>
<evidence type="ECO:0008006" key="3">
    <source>
        <dbReference type="Google" id="ProtNLM"/>
    </source>
</evidence>
<keyword evidence="2" id="KW-1185">Reference proteome</keyword>
<proteinExistence type="predicted"/>
<protein>
    <recommendedName>
        <fullName evidence="3">Apple domain-containing protein</fullName>
    </recommendedName>
</protein>
<sequence>MVVGHCACSPVSGCARRCKKCREHLRGADAGWSSSCTQATLLANKKIVLAGIMVGGGERVYGTLGKWRQLLTYLVLMLLCLANAAVANKILDRIQNDFGDYYKILNYAMTNTSDFIKFNVTSPCECRNWCFVYSACHSVSVMPQANGVRECRISSEPTNIGDRSQRPKLKKTSGAIHFLAAVSGTRDWDTLLDDGFRWRTESTSYIWSYRLSSARLAILSSLHQVKLAMRDTTVNKPYYVDLSRNDTDQPVWNAGGGNVKYNDTDLDPTRIQDDPNLSSSKFYFIHDDHAGVDVVDLALTSLADITDLALTSLSDITDLALTSLADITDLALTSLADITDLALTSLADITDLALTSLADITDLAIITRVVTNIYTISEAT</sequence>